<keyword evidence="1" id="KW-0472">Membrane</keyword>
<feature type="transmembrane region" description="Helical" evidence="1">
    <location>
        <begin position="67"/>
        <end position="85"/>
    </location>
</feature>
<sequence length="132" mass="15109">MNIYKYTFYLSYKFGVKIKTPNPAFAAVCVATAVKFIHLAFFVGFLYSFGLFPALKIFFDNSILGKLLALLIGYIMLAINTRYVFGVKDANYQGLIDKFDRDSSKEKKQKTFVTLFFVIILPILGLVVLWYV</sequence>
<comment type="caution">
    <text evidence="2">The sequence shown here is derived from an EMBL/GenBank/DDBJ whole genome shotgun (WGS) entry which is preliminary data.</text>
</comment>
<feature type="transmembrane region" description="Helical" evidence="1">
    <location>
        <begin position="111"/>
        <end position="131"/>
    </location>
</feature>
<keyword evidence="1" id="KW-1133">Transmembrane helix</keyword>
<gene>
    <name evidence="2" type="ORF">HR15_09755</name>
</gene>
<feature type="transmembrane region" description="Helical" evidence="1">
    <location>
        <begin position="24"/>
        <end position="47"/>
    </location>
</feature>
<dbReference type="EMBL" id="JRAK01000129">
    <property type="protein sequence ID" value="KGN85370.1"/>
    <property type="molecule type" value="Genomic_DNA"/>
</dbReference>
<keyword evidence="1" id="KW-0812">Transmembrane</keyword>
<protein>
    <submittedName>
        <fullName evidence="2">Uncharacterized protein</fullName>
    </submittedName>
</protein>
<name>A0A0A2F5R9_9PORP</name>
<keyword evidence="3" id="KW-1185">Reference proteome</keyword>
<reference evidence="2 3" key="1">
    <citation type="submission" date="2014-08" db="EMBL/GenBank/DDBJ databases">
        <title>Porphyromonas gulae strain:COT-052_OH3439 Genome sequencing.</title>
        <authorList>
            <person name="Wallis C."/>
            <person name="Deusch O."/>
            <person name="O'Flynn C."/>
            <person name="Davis I."/>
            <person name="Jospin G."/>
            <person name="Darling A.E."/>
            <person name="Coil D.A."/>
            <person name="Alexiev A."/>
            <person name="Horsfall A."/>
            <person name="Kirkwood N."/>
            <person name="Harris S."/>
            <person name="Eisen J.A."/>
        </authorList>
    </citation>
    <scope>NUCLEOTIDE SEQUENCE [LARGE SCALE GENOMIC DNA]</scope>
    <source>
        <strain evidence="3">COT-052 OH3439</strain>
    </source>
</reference>
<evidence type="ECO:0000256" key="1">
    <source>
        <dbReference type="SAM" id="Phobius"/>
    </source>
</evidence>
<evidence type="ECO:0000313" key="3">
    <source>
        <dbReference type="Proteomes" id="UP000030146"/>
    </source>
</evidence>
<dbReference type="Proteomes" id="UP000030146">
    <property type="component" value="Unassembled WGS sequence"/>
</dbReference>
<evidence type="ECO:0000313" key="2">
    <source>
        <dbReference type="EMBL" id="KGN85370.1"/>
    </source>
</evidence>
<dbReference type="RefSeq" id="WP_039426146.1">
    <property type="nucleotide sequence ID" value="NZ_JRAK01000129.1"/>
</dbReference>
<accession>A0A0A2F5R9</accession>
<dbReference type="AlphaFoldDB" id="A0A0A2F5R9"/>
<organism evidence="2 3">
    <name type="scientific">Porphyromonas gulae</name>
    <dbReference type="NCBI Taxonomy" id="111105"/>
    <lineage>
        <taxon>Bacteria</taxon>
        <taxon>Pseudomonadati</taxon>
        <taxon>Bacteroidota</taxon>
        <taxon>Bacteroidia</taxon>
        <taxon>Bacteroidales</taxon>
        <taxon>Porphyromonadaceae</taxon>
        <taxon>Porphyromonas</taxon>
    </lineage>
</organism>
<proteinExistence type="predicted"/>